<dbReference type="STRING" id="441103.TRN7648_00710"/>
<dbReference type="InterPro" id="IPR012338">
    <property type="entry name" value="Beta-lactam/transpept-like"/>
</dbReference>
<organism evidence="2 3">
    <name type="scientific">Tropicibacter naphthalenivorans</name>
    <dbReference type="NCBI Taxonomy" id="441103"/>
    <lineage>
        <taxon>Bacteria</taxon>
        <taxon>Pseudomonadati</taxon>
        <taxon>Pseudomonadota</taxon>
        <taxon>Alphaproteobacteria</taxon>
        <taxon>Rhodobacterales</taxon>
        <taxon>Roseobacteraceae</taxon>
        <taxon>Tropicibacter</taxon>
    </lineage>
</organism>
<dbReference type="Proteomes" id="UP000054935">
    <property type="component" value="Unassembled WGS sequence"/>
</dbReference>
<dbReference type="InterPro" id="IPR001466">
    <property type="entry name" value="Beta-lactam-related"/>
</dbReference>
<dbReference type="OrthoDB" id="5377981at2"/>
<dbReference type="Pfam" id="PF00144">
    <property type="entry name" value="Beta-lactamase"/>
    <property type="match status" value="1"/>
</dbReference>
<evidence type="ECO:0000313" key="2">
    <source>
        <dbReference type="EMBL" id="CUH75958.1"/>
    </source>
</evidence>
<dbReference type="AlphaFoldDB" id="A0A0P1GIC4"/>
<evidence type="ECO:0000259" key="1">
    <source>
        <dbReference type="Pfam" id="PF00144"/>
    </source>
</evidence>
<keyword evidence="3" id="KW-1185">Reference proteome</keyword>
<dbReference type="SUPFAM" id="SSF56601">
    <property type="entry name" value="beta-lactamase/transpeptidase-like"/>
    <property type="match status" value="1"/>
</dbReference>
<dbReference type="InterPro" id="IPR050789">
    <property type="entry name" value="Diverse_Enzym_Activities"/>
</dbReference>
<accession>A0A0P1GIC4</accession>
<name>A0A0P1GIC4_9RHOB</name>
<sequence>MTANRSIFTHRIPMPASDARQVQGTEFFPYWSFTKTVIAICALRMAQEGRIDLDRMLTGYDFSLRQLLCHTSGLPDYFSLPDYTKAVAANEEPWPAAQVWQAAMAQGRLFAPGKGWSYSNVGYMLARHVIEDAAQQSFSCLVQQMICGPLGLKSVQLAITRHDFDRIHWPGAAEYHPGWVYHGCLTGTAADAAMILHALFMGELLNEAKLCEMRVRYPLGGAIEGRPWTECGYAVGLMSGRCAEVGRVIGHSGAGPFSVNAVYHFPDLPSPITVASFTDGGNEGVAEFAAVQAALRD</sequence>
<proteinExistence type="predicted"/>
<evidence type="ECO:0000313" key="3">
    <source>
        <dbReference type="Proteomes" id="UP000054935"/>
    </source>
</evidence>
<feature type="domain" description="Beta-lactamase-related" evidence="1">
    <location>
        <begin position="18"/>
        <end position="282"/>
    </location>
</feature>
<dbReference type="RefSeq" id="WP_058246223.1">
    <property type="nucleotide sequence ID" value="NZ_CYSE01000001.1"/>
</dbReference>
<dbReference type="Gene3D" id="3.40.710.10">
    <property type="entry name" value="DD-peptidase/beta-lactamase superfamily"/>
    <property type="match status" value="1"/>
</dbReference>
<protein>
    <submittedName>
        <fullName evidence="2">Penicillin-binding protein E</fullName>
    </submittedName>
</protein>
<reference evidence="2 3" key="1">
    <citation type="submission" date="2015-09" db="EMBL/GenBank/DDBJ databases">
        <authorList>
            <consortium name="Swine Surveillance"/>
        </authorList>
    </citation>
    <scope>NUCLEOTIDE SEQUENCE [LARGE SCALE GENOMIC DNA]</scope>
    <source>
        <strain evidence="2 3">CECT 7648</strain>
    </source>
</reference>
<dbReference type="PANTHER" id="PTHR43283">
    <property type="entry name" value="BETA-LACTAMASE-RELATED"/>
    <property type="match status" value="1"/>
</dbReference>
<dbReference type="EMBL" id="CYSE01000001">
    <property type="protein sequence ID" value="CUH75958.1"/>
    <property type="molecule type" value="Genomic_DNA"/>
</dbReference>
<dbReference type="PANTHER" id="PTHR43283:SF3">
    <property type="entry name" value="BETA-LACTAMASE FAMILY PROTEIN (AFU_ORTHOLOGUE AFUA_5G07500)"/>
    <property type="match status" value="1"/>
</dbReference>
<gene>
    <name evidence="2" type="primary">pbpE</name>
    <name evidence="2" type="ORF">TRN7648_00710</name>
</gene>